<comment type="caution">
    <text evidence="1">The sequence shown here is derived from an EMBL/GenBank/DDBJ whole genome shotgun (WGS) entry which is preliminary data.</text>
</comment>
<dbReference type="InterPro" id="IPR004244">
    <property type="entry name" value="Transposase_22"/>
</dbReference>
<protein>
    <submittedName>
        <fullName evidence="1">Uncharacterized protein</fullName>
    </submittedName>
</protein>
<organism evidence="1 2">
    <name type="scientific">Pleurodeles waltl</name>
    <name type="common">Iberian ribbed newt</name>
    <dbReference type="NCBI Taxonomy" id="8319"/>
    <lineage>
        <taxon>Eukaryota</taxon>
        <taxon>Metazoa</taxon>
        <taxon>Chordata</taxon>
        <taxon>Craniata</taxon>
        <taxon>Vertebrata</taxon>
        <taxon>Euteleostomi</taxon>
        <taxon>Amphibia</taxon>
        <taxon>Batrachia</taxon>
        <taxon>Caudata</taxon>
        <taxon>Salamandroidea</taxon>
        <taxon>Salamandridae</taxon>
        <taxon>Pleurodelinae</taxon>
        <taxon>Pleurodeles</taxon>
    </lineage>
</organism>
<sequence length="231" mass="26240">MSTKLDTVLLAIEQAFTSMEDRLGFLTADNGFLRDDHCKLADRGKEGEKTLAALQPQAKANHLPLWDLQQCVAHLDSRAENLERRSQRSNIRILGLPQEGPRVPAHHPPLGCPPRLILKLLHFKDCDAILRMARRRGPKRVEARIVMLFPDYSKSVQRQRSSFMEVKRRLRQPGDPYTLLFPAQPKVIKGSATVYFTDPKEAWDWTIILGAGAGSHWLYTGPQRATMQVLK</sequence>
<dbReference type="PANTHER" id="PTHR11505">
    <property type="entry name" value="L1 TRANSPOSABLE ELEMENT-RELATED"/>
    <property type="match status" value="1"/>
</dbReference>
<evidence type="ECO:0000313" key="2">
    <source>
        <dbReference type="Proteomes" id="UP001066276"/>
    </source>
</evidence>
<name>A0AAV7MM68_PLEWA</name>
<reference evidence="1" key="1">
    <citation type="journal article" date="2022" name="bioRxiv">
        <title>Sequencing and chromosome-scale assembly of the giantPleurodeles waltlgenome.</title>
        <authorList>
            <person name="Brown T."/>
            <person name="Elewa A."/>
            <person name="Iarovenko S."/>
            <person name="Subramanian E."/>
            <person name="Araus A.J."/>
            <person name="Petzold A."/>
            <person name="Susuki M."/>
            <person name="Suzuki K.-i.T."/>
            <person name="Hayashi T."/>
            <person name="Toyoda A."/>
            <person name="Oliveira C."/>
            <person name="Osipova E."/>
            <person name="Leigh N.D."/>
            <person name="Simon A."/>
            <person name="Yun M.H."/>
        </authorList>
    </citation>
    <scope>NUCLEOTIDE SEQUENCE</scope>
    <source>
        <strain evidence="1">20211129_DDA</strain>
        <tissue evidence="1">Liver</tissue>
    </source>
</reference>
<dbReference type="Gene3D" id="3.30.250.20">
    <property type="entry name" value="L1 transposable element, C-terminal domain"/>
    <property type="match status" value="1"/>
</dbReference>
<accession>A0AAV7MM68</accession>
<gene>
    <name evidence="1" type="ORF">NDU88_001261</name>
</gene>
<dbReference type="InterPro" id="IPR042566">
    <property type="entry name" value="L1_C"/>
</dbReference>
<keyword evidence="2" id="KW-1185">Reference proteome</keyword>
<dbReference type="Proteomes" id="UP001066276">
    <property type="component" value="Chromosome 9"/>
</dbReference>
<dbReference type="EMBL" id="JANPWB010000013">
    <property type="protein sequence ID" value="KAJ1103840.1"/>
    <property type="molecule type" value="Genomic_DNA"/>
</dbReference>
<proteinExistence type="predicted"/>
<evidence type="ECO:0000313" key="1">
    <source>
        <dbReference type="EMBL" id="KAJ1103840.1"/>
    </source>
</evidence>
<dbReference type="AlphaFoldDB" id="A0AAV7MM68"/>